<feature type="region of interest" description="Disordered" evidence="1">
    <location>
        <begin position="1"/>
        <end position="61"/>
    </location>
</feature>
<reference evidence="2" key="1">
    <citation type="submission" date="2020-01" db="EMBL/GenBank/DDBJ databases">
        <title>Development of genomics and gene disruption for Polysphondylium violaceum indicates a role for the polyketide synthase stlB in stalk morphogenesis.</title>
        <authorList>
            <person name="Narita B."/>
            <person name="Kawabe Y."/>
            <person name="Kin K."/>
            <person name="Saito T."/>
            <person name="Gibbs R."/>
            <person name="Kuspa A."/>
            <person name="Muzny D."/>
            <person name="Queller D."/>
            <person name="Richards S."/>
            <person name="Strassman J."/>
            <person name="Sucgang R."/>
            <person name="Worley K."/>
            <person name="Schaap P."/>
        </authorList>
    </citation>
    <scope>NUCLEOTIDE SEQUENCE</scope>
    <source>
        <strain evidence="2">QSvi11</strain>
    </source>
</reference>
<proteinExistence type="predicted"/>
<protein>
    <submittedName>
        <fullName evidence="2">Uncharacterized protein</fullName>
    </submittedName>
</protein>
<accession>A0A8J4PJE9</accession>
<gene>
    <name evidence="2" type="ORF">CYY_010082</name>
</gene>
<evidence type="ECO:0000256" key="1">
    <source>
        <dbReference type="SAM" id="MobiDB-lite"/>
    </source>
</evidence>
<dbReference type="AlphaFoldDB" id="A0A8J4PJE9"/>
<organism evidence="2 3">
    <name type="scientific">Polysphondylium violaceum</name>
    <dbReference type="NCBI Taxonomy" id="133409"/>
    <lineage>
        <taxon>Eukaryota</taxon>
        <taxon>Amoebozoa</taxon>
        <taxon>Evosea</taxon>
        <taxon>Eumycetozoa</taxon>
        <taxon>Dictyostelia</taxon>
        <taxon>Dictyosteliales</taxon>
        <taxon>Dictyosteliaceae</taxon>
        <taxon>Polysphondylium</taxon>
    </lineage>
</organism>
<evidence type="ECO:0000313" key="2">
    <source>
        <dbReference type="EMBL" id="KAF2068590.1"/>
    </source>
</evidence>
<dbReference type="OrthoDB" id="23031at2759"/>
<feature type="compositionally biased region" description="Acidic residues" evidence="1">
    <location>
        <begin position="1"/>
        <end position="22"/>
    </location>
</feature>
<feature type="non-terminal residue" evidence="2">
    <location>
        <position position="1"/>
    </location>
</feature>
<name>A0A8J4PJE9_9MYCE</name>
<sequence>EDEVEDEDEDEDEDEVEVEEYEENGHENGDEDEDEDEDVEEDEEYGDIDEEYEYDDSQDTENFENEEDYLCGDHNFDFNVMDNFRFRSIHFFESYKFKKKSCIKNNVNEDNQVYCTFDEDGDSNSTIPIYSKQLWKECLHLLANNKTITDLSIGYSRCGYHCFGKDKPMDQQLIDDFLDSLSNNQSIKRLCFNFSDQEMYYPFMKPEFILPLLQRNSTLENIYAQVIFDDDNDTLKSMIEDLSKSMPSDSKCKIKHFSSYRMFRNDELKNLENMRIKLHYDH</sequence>
<dbReference type="EMBL" id="AJWJ01000916">
    <property type="protein sequence ID" value="KAF2068590.1"/>
    <property type="molecule type" value="Genomic_DNA"/>
</dbReference>
<feature type="compositionally biased region" description="Acidic residues" evidence="1">
    <location>
        <begin position="29"/>
        <end position="61"/>
    </location>
</feature>
<evidence type="ECO:0000313" key="3">
    <source>
        <dbReference type="Proteomes" id="UP000695562"/>
    </source>
</evidence>
<comment type="caution">
    <text evidence="2">The sequence shown here is derived from an EMBL/GenBank/DDBJ whole genome shotgun (WGS) entry which is preliminary data.</text>
</comment>
<keyword evidence="3" id="KW-1185">Reference proteome</keyword>
<dbReference type="Proteomes" id="UP000695562">
    <property type="component" value="Unassembled WGS sequence"/>
</dbReference>